<reference evidence="1 2" key="1">
    <citation type="submission" date="2020-04" db="EMBL/GenBank/DDBJ databases">
        <title>MicrobeNet Type strains.</title>
        <authorList>
            <person name="Nicholson A.C."/>
        </authorList>
    </citation>
    <scope>NUCLEOTIDE SEQUENCE [LARGE SCALE GENOMIC DNA]</scope>
    <source>
        <strain evidence="1 2">ATCC BAA-14</strain>
    </source>
</reference>
<accession>A0A846WH67</accession>
<protein>
    <recommendedName>
        <fullName evidence="3">DUF4258 domain-containing protein</fullName>
    </recommendedName>
</protein>
<organism evidence="1 2">
    <name type="scientific">Gordonia polyisoprenivorans</name>
    <dbReference type="NCBI Taxonomy" id="84595"/>
    <lineage>
        <taxon>Bacteria</taxon>
        <taxon>Bacillati</taxon>
        <taxon>Actinomycetota</taxon>
        <taxon>Actinomycetes</taxon>
        <taxon>Mycobacteriales</taxon>
        <taxon>Gordoniaceae</taxon>
        <taxon>Gordonia</taxon>
    </lineage>
</organism>
<proteinExistence type="predicted"/>
<name>A0A846WH67_9ACTN</name>
<comment type="caution">
    <text evidence="1">The sequence shown here is derived from an EMBL/GenBank/DDBJ whole genome shotgun (WGS) entry which is preliminary data.</text>
</comment>
<dbReference type="Proteomes" id="UP000563898">
    <property type="component" value="Unassembled WGS sequence"/>
</dbReference>
<evidence type="ECO:0000313" key="2">
    <source>
        <dbReference type="Proteomes" id="UP000563898"/>
    </source>
</evidence>
<dbReference type="RefSeq" id="WP_006371091.1">
    <property type="nucleotide sequence ID" value="NZ_JAAXPC010000001.1"/>
</dbReference>
<gene>
    <name evidence="1" type="ORF">HGA05_02265</name>
</gene>
<dbReference type="AlphaFoldDB" id="A0A846WH67"/>
<evidence type="ECO:0008006" key="3">
    <source>
        <dbReference type="Google" id="ProtNLM"/>
    </source>
</evidence>
<evidence type="ECO:0000313" key="1">
    <source>
        <dbReference type="EMBL" id="NKY00406.1"/>
    </source>
</evidence>
<dbReference type="EMBL" id="JAAXPC010000001">
    <property type="protein sequence ID" value="NKY00406.1"/>
    <property type="molecule type" value="Genomic_DNA"/>
</dbReference>
<sequence>MRIHLGLVTATPSVERKLRSKHRGLTLADVRAAIQWPAVCASAWDDHPEYGRRLMAIGNDGRGEIVCYLTPIPYWDEDADTWALRTAWRL</sequence>